<evidence type="ECO:0000313" key="12">
    <source>
        <dbReference type="EMBL" id="CEQ42835.1"/>
    </source>
</evidence>
<proteinExistence type="inferred from homology"/>
<dbReference type="EMBL" id="CENE01000037">
    <property type="protein sequence ID" value="CEQ42835.1"/>
    <property type="molecule type" value="Genomic_DNA"/>
</dbReference>
<evidence type="ECO:0000259" key="11">
    <source>
        <dbReference type="PROSITE" id="PS50053"/>
    </source>
</evidence>
<evidence type="ECO:0000256" key="5">
    <source>
        <dbReference type="ARBA" id="ARBA00022857"/>
    </source>
</evidence>
<dbReference type="Pfam" id="PF02544">
    <property type="entry name" value="Steroid_dh"/>
    <property type="match status" value="1"/>
</dbReference>
<evidence type="ECO:0000256" key="1">
    <source>
        <dbReference type="ARBA" id="ARBA00004477"/>
    </source>
</evidence>
<comment type="subcellular location">
    <subcellularLocation>
        <location evidence="1">Endoplasmic reticulum membrane</location>
        <topology evidence="1">Multi-pass membrane protein</topology>
    </subcellularLocation>
</comment>
<dbReference type="PROSITE" id="PS50244">
    <property type="entry name" value="S5A_REDUCTASE"/>
    <property type="match status" value="1"/>
</dbReference>
<evidence type="ECO:0000256" key="4">
    <source>
        <dbReference type="ARBA" id="ARBA00022692"/>
    </source>
</evidence>
<reference evidence="13" key="1">
    <citation type="submission" date="2015-02" db="EMBL/GenBank/DDBJ databases">
        <authorList>
            <person name="Gon?alves P."/>
        </authorList>
    </citation>
    <scope>NUCLEOTIDE SEQUENCE [LARGE SCALE GENOMIC DNA]</scope>
</reference>
<accession>A0A0D6ETD3</accession>
<comment type="similarity">
    <text evidence="2">Belongs to the steroid 5-alpha reductase family.</text>
</comment>
<dbReference type="GO" id="GO:0042761">
    <property type="term" value="P:very long-chain fatty acid biosynthetic process"/>
    <property type="evidence" value="ECO:0007669"/>
    <property type="project" value="TreeGrafter"/>
</dbReference>
<dbReference type="PANTHER" id="PTHR10556">
    <property type="entry name" value="3-OXO-5-ALPHA-STEROID 4-DEHYDROGENASE"/>
    <property type="match status" value="1"/>
</dbReference>
<evidence type="ECO:0000256" key="9">
    <source>
        <dbReference type="ARBA" id="ARBA00023136"/>
    </source>
</evidence>
<keyword evidence="4 10" id="KW-0812">Transmembrane</keyword>
<evidence type="ECO:0000256" key="2">
    <source>
        <dbReference type="ARBA" id="ARBA00007742"/>
    </source>
</evidence>
<keyword evidence="6 10" id="KW-1133">Transmembrane helix</keyword>
<dbReference type="GO" id="GO:0005789">
    <property type="term" value="C:endoplasmic reticulum membrane"/>
    <property type="evidence" value="ECO:0007669"/>
    <property type="project" value="UniProtKB-SubCell"/>
</dbReference>
<keyword evidence="7" id="KW-0560">Oxidoreductase</keyword>
<keyword evidence="5" id="KW-0521">NADP</keyword>
<sequence length="356" mass="40461">MAISITVKPRSAKPNKRFPLTVQLDQPNPSVGQLKQAIQSRVNVRPSLLLLYPLGHWKSSPGARKQLNVHRQRITTSDKKVLDDDDKPLSEYGVQDGDTLEIKDLGLQIGELTYVIFQFGPLFIHPIFYFGSKLIYREDFAHSRVQKCAPGRTRAGSAALCQARARDSLVRRSSLNPRPRVLNENLTLPVLHSVHRFSSATMPFFNLFKNSGHYWGLSGLLLAAPLYGPWNGAARVAGTVRNQDQWIYFWVALWAYAELSNLVTHLNLASLRPAGTKTRQIPRGYGFDWVSCANYWFETIAWVAFTGLTLSYASAFFTVVAVAQMYVWALKKHRRYRKEFGDKYPRGRKAMFPWVA</sequence>
<feature type="non-terminal residue" evidence="12">
    <location>
        <position position="1"/>
    </location>
</feature>
<dbReference type="InterPro" id="IPR000626">
    <property type="entry name" value="Ubiquitin-like_dom"/>
</dbReference>
<dbReference type="PANTHER" id="PTHR10556:SF28">
    <property type="entry name" value="VERY-LONG-CHAIN ENOYL-COA REDUCTASE"/>
    <property type="match status" value="1"/>
</dbReference>
<evidence type="ECO:0000256" key="10">
    <source>
        <dbReference type="SAM" id="Phobius"/>
    </source>
</evidence>
<feature type="transmembrane region" description="Helical" evidence="10">
    <location>
        <begin position="311"/>
        <end position="330"/>
    </location>
</feature>
<dbReference type="Proteomes" id="UP000243876">
    <property type="component" value="Unassembled WGS sequence"/>
</dbReference>
<protein>
    <submittedName>
        <fullName evidence="12">SPOSA6832_04695-mRNA-1:cds</fullName>
    </submittedName>
</protein>
<evidence type="ECO:0000313" key="13">
    <source>
        <dbReference type="Proteomes" id="UP000243876"/>
    </source>
</evidence>
<dbReference type="GO" id="GO:0016627">
    <property type="term" value="F:oxidoreductase activity, acting on the CH-CH group of donors"/>
    <property type="evidence" value="ECO:0007669"/>
    <property type="project" value="InterPro"/>
</dbReference>
<gene>
    <name evidence="12" type="primary">SPOSA6832_04695</name>
</gene>
<dbReference type="Gene3D" id="3.10.20.90">
    <property type="entry name" value="Phosphatidylinositol 3-kinase Catalytic Subunit, Chain A, domain 1"/>
    <property type="match status" value="1"/>
</dbReference>
<dbReference type="InterPro" id="IPR029071">
    <property type="entry name" value="Ubiquitin-like_domsf"/>
</dbReference>
<feature type="domain" description="Ubiquitin-like" evidence="11">
    <location>
        <begin position="3"/>
        <end position="102"/>
    </location>
</feature>
<keyword evidence="3" id="KW-0444">Lipid biosynthesis</keyword>
<dbReference type="AlphaFoldDB" id="A0A0D6ETD3"/>
<dbReference type="InterPro" id="IPR039357">
    <property type="entry name" value="SRD5A/TECR"/>
</dbReference>
<keyword evidence="8" id="KW-0443">Lipid metabolism</keyword>
<dbReference type="OrthoDB" id="540503at2759"/>
<keyword evidence="13" id="KW-1185">Reference proteome</keyword>
<keyword evidence="9 10" id="KW-0472">Membrane</keyword>
<organism evidence="12 13">
    <name type="scientific">Sporidiobolus salmonicolor</name>
    <name type="common">Yeast-like fungus</name>
    <name type="synonym">Sporobolomyces salmonicolor</name>
    <dbReference type="NCBI Taxonomy" id="5005"/>
    <lineage>
        <taxon>Eukaryota</taxon>
        <taxon>Fungi</taxon>
        <taxon>Dikarya</taxon>
        <taxon>Basidiomycota</taxon>
        <taxon>Pucciniomycotina</taxon>
        <taxon>Microbotryomycetes</taxon>
        <taxon>Sporidiobolales</taxon>
        <taxon>Sporidiobolaceae</taxon>
        <taxon>Sporobolomyces</taxon>
    </lineage>
</organism>
<dbReference type="SUPFAM" id="SSF54236">
    <property type="entry name" value="Ubiquitin-like"/>
    <property type="match status" value="1"/>
</dbReference>
<evidence type="ECO:0000256" key="6">
    <source>
        <dbReference type="ARBA" id="ARBA00022989"/>
    </source>
</evidence>
<feature type="transmembrane region" description="Helical" evidence="10">
    <location>
        <begin position="246"/>
        <end position="264"/>
    </location>
</feature>
<evidence type="ECO:0000256" key="7">
    <source>
        <dbReference type="ARBA" id="ARBA00023002"/>
    </source>
</evidence>
<dbReference type="PROSITE" id="PS50053">
    <property type="entry name" value="UBIQUITIN_2"/>
    <property type="match status" value="1"/>
</dbReference>
<name>A0A0D6ETD3_SPOSA</name>
<evidence type="ECO:0000256" key="3">
    <source>
        <dbReference type="ARBA" id="ARBA00022516"/>
    </source>
</evidence>
<dbReference type="InterPro" id="IPR001104">
    <property type="entry name" value="3-oxo-5_a-steroid_4-DH_C"/>
</dbReference>
<evidence type="ECO:0000256" key="8">
    <source>
        <dbReference type="ARBA" id="ARBA00023098"/>
    </source>
</evidence>